<keyword evidence="1" id="KW-0472">Membrane</keyword>
<gene>
    <name evidence="2" type="ORF">VSR73_25830</name>
</gene>
<comment type="caution">
    <text evidence="2">The sequence shown here is derived from an EMBL/GenBank/DDBJ whole genome shotgun (WGS) entry which is preliminary data.</text>
</comment>
<keyword evidence="1" id="KW-1133">Transmembrane helix</keyword>
<organism evidence="2 3">
    <name type="scientific">Paraburkholderia ferrariae</name>
    <dbReference type="NCBI Taxonomy" id="386056"/>
    <lineage>
        <taxon>Bacteria</taxon>
        <taxon>Pseudomonadati</taxon>
        <taxon>Pseudomonadota</taxon>
        <taxon>Betaproteobacteria</taxon>
        <taxon>Burkholderiales</taxon>
        <taxon>Burkholderiaceae</taxon>
        <taxon>Paraburkholderia</taxon>
    </lineage>
</organism>
<evidence type="ECO:0000313" key="2">
    <source>
        <dbReference type="EMBL" id="MEM5424471.1"/>
    </source>
</evidence>
<proteinExistence type="predicted"/>
<evidence type="ECO:0000313" key="3">
    <source>
        <dbReference type="Proteomes" id="UP001489897"/>
    </source>
</evidence>
<dbReference type="EMBL" id="JAYMRV010000008">
    <property type="protein sequence ID" value="MEM5424471.1"/>
    <property type="molecule type" value="Genomic_DNA"/>
</dbReference>
<keyword evidence="3" id="KW-1185">Reference proteome</keyword>
<feature type="transmembrane region" description="Helical" evidence="1">
    <location>
        <begin position="63"/>
        <end position="89"/>
    </location>
</feature>
<evidence type="ECO:0008006" key="4">
    <source>
        <dbReference type="Google" id="ProtNLM"/>
    </source>
</evidence>
<dbReference type="Proteomes" id="UP001489897">
    <property type="component" value="Unassembled WGS sequence"/>
</dbReference>
<reference evidence="2 3" key="1">
    <citation type="submission" date="2024-01" db="EMBL/GenBank/DDBJ databases">
        <title>The diversity of rhizobia nodulating Mimosa spp. in eleven states of Brazil covering several biomes is determined by host plant, location, and edaphic factors.</title>
        <authorList>
            <person name="Rouws L."/>
            <person name="Barauna A."/>
            <person name="Beukes C."/>
            <person name="De Faria S.M."/>
            <person name="Gross E."/>
            <person name="Dos Reis Junior F.B."/>
            <person name="Simon M."/>
            <person name="Maluk M."/>
            <person name="Odee D.W."/>
            <person name="Kenicer G."/>
            <person name="Young J.P.W."/>
            <person name="Reis V.M."/>
            <person name="Zilli J."/>
            <person name="James E.K."/>
        </authorList>
    </citation>
    <scope>NUCLEOTIDE SEQUENCE [LARGE SCALE GENOMIC DNA]</scope>
    <source>
        <strain evidence="2 3">JPY167</strain>
    </source>
</reference>
<keyword evidence="1" id="KW-0812">Transmembrane</keyword>
<dbReference type="RefSeq" id="WP_342948767.1">
    <property type="nucleotide sequence ID" value="NZ_JAYMRV010000008.1"/>
</dbReference>
<accession>A0ABU9RWL6</accession>
<evidence type="ECO:0000256" key="1">
    <source>
        <dbReference type="SAM" id="Phobius"/>
    </source>
</evidence>
<protein>
    <recommendedName>
        <fullName evidence="4">YggT family protein</fullName>
    </recommendedName>
</protein>
<feature type="transmembrane region" description="Helical" evidence="1">
    <location>
        <begin position="7"/>
        <end position="29"/>
    </location>
</feature>
<sequence length="98" mass="11189">MKRLAEIVWLIFCIALAIAGAYYLTTFYLTMPTDMPYWVDLAIRSGFRILLKDNMPDPDDMGVIAMLIYFSISMAISGMVIGIGGSLIWRRFLAPRFR</sequence>
<name>A0ABU9RWL6_9BURK</name>